<evidence type="ECO:0000256" key="2">
    <source>
        <dbReference type="ARBA" id="ARBA00023015"/>
    </source>
</evidence>
<dbReference type="EMBL" id="LMWV01000036">
    <property type="protein sequence ID" value="KUN59545.1"/>
    <property type="molecule type" value="Genomic_DNA"/>
</dbReference>
<evidence type="ECO:0000313" key="7">
    <source>
        <dbReference type="Proteomes" id="UP000054375"/>
    </source>
</evidence>
<dbReference type="InterPro" id="IPR050389">
    <property type="entry name" value="LysR-type_TF"/>
</dbReference>
<dbReference type="InterPro" id="IPR036388">
    <property type="entry name" value="WH-like_DNA-bd_sf"/>
</dbReference>
<dbReference type="GO" id="GO:0003677">
    <property type="term" value="F:DNA binding"/>
    <property type="evidence" value="ECO:0007669"/>
    <property type="project" value="UniProtKB-KW"/>
</dbReference>
<keyword evidence="2" id="KW-0805">Transcription regulation</keyword>
<keyword evidence="3" id="KW-0238">DNA-binding</keyword>
<reference evidence="6 7" key="1">
    <citation type="submission" date="2015-10" db="EMBL/GenBank/DDBJ databases">
        <title>Draft genome sequence of Streptomyces griseorubiginosus DSM 40469, type strain for the species Streptomyces griseorubiginosus.</title>
        <authorList>
            <person name="Ruckert C."/>
            <person name="Winkler A."/>
            <person name="Kalinowski J."/>
            <person name="Kampfer P."/>
            <person name="Glaeser S."/>
        </authorList>
    </citation>
    <scope>NUCLEOTIDE SEQUENCE [LARGE SCALE GENOMIC DNA]</scope>
    <source>
        <strain evidence="6 7">DSM 40469</strain>
    </source>
</reference>
<feature type="domain" description="HTH lysR-type" evidence="5">
    <location>
        <begin position="4"/>
        <end position="61"/>
    </location>
</feature>
<keyword evidence="4" id="KW-0804">Transcription</keyword>
<proteinExistence type="inferred from homology"/>
<dbReference type="RefSeq" id="WP_062246033.1">
    <property type="nucleotide sequence ID" value="NZ_JBPJFL010000003.1"/>
</dbReference>
<dbReference type="GO" id="GO:0003700">
    <property type="term" value="F:DNA-binding transcription factor activity"/>
    <property type="evidence" value="ECO:0007669"/>
    <property type="project" value="InterPro"/>
</dbReference>
<comment type="similarity">
    <text evidence="1">Belongs to the LysR transcriptional regulatory family.</text>
</comment>
<dbReference type="SUPFAM" id="SSF53850">
    <property type="entry name" value="Periplasmic binding protein-like II"/>
    <property type="match status" value="1"/>
</dbReference>
<comment type="caution">
    <text evidence="6">The sequence shown here is derived from an EMBL/GenBank/DDBJ whole genome shotgun (WGS) entry which is preliminary data.</text>
</comment>
<dbReference type="Pfam" id="PF03466">
    <property type="entry name" value="LysR_substrate"/>
    <property type="match status" value="1"/>
</dbReference>
<dbReference type="PROSITE" id="PS50931">
    <property type="entry name" value="HTH_LYSR"/>
    <property type="match status" value="1"/>
</dbReference>
<evidence type="ECO:0000313" key="6">
    <source>
        <dbReference type="EMBL" id="KUN59545.1"/>
    </source>
</evidence>
<dbReference type="PANTHER" id="PTHR30118:SF15">
    <property type="entry name" value="TRANSCRIPTIONAL REGULATORY PROTEIN"/>
    <property type="match status" value="1"/>
</dbReference>
<dbReference type="PANTHER" id="PTHR30118">
    <property type="entry name" value="HTH-TYPE TRANSCRIPTIONAL REGULATOR LEUO-RELATED"/>
    <property type="match status" value="1"/>
</dbReference>
<gene>
    <name evidence="6" type="ORF">AQJ54_39630</name>
</gene>
<dbReference type="Proteomes" id="UP000054375">
    <property type="component" value="Unassembled WGS sequence"/>
</dbReference>
<dbReference type="InterPro" id="IPR036390">
    <property type="entry name" value="WH_DNA-bd_sf"/>
</dbReference>
<dbReference type="Pfam" id="PF00126">
    <property type="entry name" value="HTH_1"/>
    <property type="match status" value="1"/>
</dbReference>
<dbReference type="Gene3D" id="1.10.10.10">
    <property type="entry name" value="Winged helix-like DNA-binding domain superfamily/Winged helix DNA-binding domain"/>
    <property type="match status" value="1"/>
</dbReference>
<keyword evidence="7" id="KW-1185">Reference proteome</keyword>
<dbReference type="AlphaFoldDB" id="A0A101RQ33"/>
<dbReference type="Gene3D" id="3.40.190.10">
    <property type="entry name" value="Periplasmic binding protein-like II"/>
    <property type="match status" value="2"/>
</dbReference>
<dbReference type="SUPFAM" id="SSF46785">
    <property type="entry name" value="Winged helix' DNA-binding domain"/>
    <property type="match status" value="1"/>
</dbReference>
<evidence type="ECO:0000259" key="5">
    <source>
        <dbReference type="PROSITE" id="PS50931"/>
    </source>
</evidence>
<evidence type="ECO:0000256" key="4">
    <source>
        <dbReference type="ARBA" id="ARBA00023163"/>
    </source>
</evidence>
<accession>A0A101RQ33</accession>
<sequence>MEQLDLNLLRIFDALVEEGSVTAAAERLHLSIPATSRALGRLRRACGDPVLVRAGRGMLPTPYAMRAAPRVRSLLDEASELLRADREIRPAELRRTFTIRINDGVAATLAPALVAAVAVEAPGVVLRFVAELTESVEALRDGSVDLDVGVGSFTTPDICTAALYQDRMVAAACAGSPLDGPGPLTLARLCAPHHVSASRRGQAHGPLDDVLSAAGLHRHVAAVVPTYAAALLLVSSSPYVGLVPRQLAEQYGPPLGLRWFDVPAQLPELHVRAAWHPRLDNDPEHRWLRDTLQDTARASLPR</sequence>
<dbReference type="InterPro" id="IPR000847">
    <property type="entry name" value="LysR_HTH_N"/>
</dbReference>
<dbReference type="InterPro" id="IPR005119">
    <property type="entry name" value="LysR_subst-bd"/>
</dbReference>
<organism evidence="6 7">
    <name type="scientific">Streptomyces griseorubiginosus</name>
    <dbReference type="NCBI Taxonomy" id="67304"/>
    <lineage>
        <taxon>Bacteria</taxon>
        <taxon>Bacillati</taxon>
        <taxon>Actinomycetota</taxon>
        <taxon>Actinomycetes</taxon>
        <taxon>Kitasatosporales</taxon>
        <taxon>Streptomycetaceae</taxon>
        <taxon>Streptomyces</taxon>
    </lineage>
</organism>
<protein>
    <submittedName>
        <fullName evidence="6">LysR family transcriptional regulator</fullName>
    </submittedName>
</protein>
<evidence type="ECO:0000256" key="1">
    <source>
        <dbReference type="ARBA" id="ARBA00009437"/>
    </source>
</evidence>
<evidence type="ECO:0000256" key="3">
    <source>
        <dbReference type="ARBA" id="ARBA00023125"/>
    </source>
</evidence>
<name>A0A101RQ33_9ACTN</name>